<evidence type="ECO:0000256" key="4">
    <source>
        <dbReference type="ARBA" id="ARBA00022989"/>
    </source>
</evidence>
<evidence type="ECO:0000256" key="5">
    <source>
        <dbReference type="ARBA" id="ARBA00023136"/>
    </source>
</evidence>
<proteinExistence type="inferred from homology"/>
<protein>
    <submittedName>
        <fullName evidence="7">Small integral membrane protein 12-a</fullName>
    </submittedName>
</protein>
<dbReference type="AlphaFoldDB" id="A0A170V1M1"/>
<evidence type="ECO:0000256" key="3">
    <source>
        <dbReference type="ARBA" id="ARBA00022692"/>
    </source>
</evidence>
<evidence type="ECO:0000256" key="6">
    <source>
        <dbReference type="SAM" id="Phobius"/>
    </source>
</evidence>
<evidence type="ECO:0000313" key="7">
    <source>
        <dbReference type="EMBL" id="JAR96272.1"/>
    </source>
</evidence>
<keyword evidence="4 6" id="KW-1133">Transmembrane helix</keyword>
<dbReference type="PANTHER" id="PTHR28599">
    <property type="entry name" value="SMALL INTEGRAL MEMBRANE PROTEIN 12"/>
    <property type="match status" value="1"/>
</dbReference>
<keyword evidence="3 6" id="KW-0812">Transmembrane</keyword>
<reference evidence="7" key="2">
    <citation type="journal article" date="2017" name="J. Med. Entomol.">
        <title>Transcriptome Analysis of the Triatoma infestans (Hemiptera: Reduviidae) Integument.</title>
        <authorList>
            <person name="Calderon-Fernandez G.M."/>
            <person name="Moriconi D.E."/>
            <person name="Dulbecco A.B."/>
            <person name="Juarez M.P."/>
        </authorList>
    </citation>
    <scope>NUCLEOTIDE SEQUENCE</scope>
    <source>
        <strain evidence="7">Int1</strain>
        <tissue evidence="7">Integument</tissue>
    </source>
</reference>
<evidence type="ECO:0000256" key="1">
    <source>
        <dbReference type="ARBA" id="ARBA00004167"/>
    </source>
</evidence>
<dbReference type="EMBL" id="GEMB01007096">
    <property type="protein sequence ID" value="JAR96272.1"/>
    <property type="molecule type" value="Transcribed_RNA"/>
</dbReference>
<organism evidence="7">
    <name type="scientific">Triatoma infestans</name>
    <name type="common">Assassin bug</name>
    <dbReference type="NCBI Taxonomy" id="30076"/>
    <lineage>
        <taxon>Eukaryota</taxon>
        <taxon>Metazoa</taxon>
        <taxon>Ecdysozoa</taxon>
        <taxon>Arthropoda</taxon>
        <taxon>Hexapoda</taxon>
        <taxon>Insecta</taxon>
        <taxon>Pterygota</taxon>
        <taxon>Neoptera</taxon>
        <taxon>Paraneoptera</taxon>
        <taxon>Hemiptera</taxon>
        <taxon>Heteroptera</taxon>
        <taxon>Panheteroptera</taxon>
        <taxon>Cimicomorpha</taxon>
        <taxon>Reduviidae</taxon>
        <taxon>Triatominae</taxon>
        <taxon>Triatoma</taxon>
    </lineage>
</organism>
<sequence>HSQFWEPNKIRNMFPVIFRVLKAYAPYITLPAAAMVGIIGYNIENWVSDKYTPYQESISKKRSERLLENELNGIDESLKEKKFVAKSVFDKNLSPSLQENK</sequence>
<dbReference type="PANTHER" id="PTHR28599:SF1">
    <property type="entry name" value="SMALL INTEGRAL MEMBRANE PROTEIN 12"/>
    <property type="match status" value="1"/>
</dbReference>
<dbReference type="GO" id="GO:0016020">
    <property type="term" value="C:membrane"/>
    <property type="evidence" value="ECO:0007669"/>
    <property type="project" value="UniProtKB-SubCell"/>
</dbReference>
<feature type="transmembrane region" description="Helical" evidence="6">
    <location>
        <begin position="21"/>
        <end position="43"/>
    </location>
</feature>
<evidence type="ECO:0000256" key="2">
    <source>
        <dbReference type="ARBA" id="ARBA00007304"/>
    </source>
</evidence>
<comment type="similarity">
    <text evidence="2">Belongs to the SMIM12 family.</text>
</comment>
<accession>A0A170V1M1</accession>
<reference evidence="7" key="1">
    <citation type="submission" date="2016-04" db="EMBL/GenBank/DDBJ databases">
        <authorList>
            <person name="Calderon-Fernandez G.M.Sr."/>
        </authorList>
    </citation>
    <scope>NUCLEOTIDE SEQUENCE</scope>
    <source>
        <strain evidence="7">Int1</strain>
        <tissue evidence="7">Integument</tissue>
    </source>
</reference>
<keyword evidence="5 6" id="KW-0472">Membrane</keyword>
<dbReference type="Pfam" id="PF15990">
    <property type="entry name" value="UPF0767"/>
    <property type="match status" value="1"/>
</dbReference>
<comment type="subcellular location">
    <subcellularLocation>
        <location evidence="1">Membrane</location>
        <topology evidence="1">Single-pass membrane protein</topology>
    </subcellularLocation>
</comment>
<dbReference type="InterPro" id="IPR031933">
    <property type="entry name" value="UPF0767"/>
</dbReference>
<name>A0A170V1M1_TRIIF</name>
<feature type="non-terminal residue" evidence="7">
    <location>
        <position position="1"/>
    </location>
</feature>